<dbReference type="Pfam" id="PF24708">
    <property type="entry name" value="Lip_C"/>
    <property type="match status" value="1"/>
</dbReference>
<evidence type="ECO:0000313" key="9">
    <source>
        <dbReference type="Proteomes" id="UP000631114"/>
    </source>
</evidence>
<dbReference type="Gene3D" id="3.40.50.1820">
    <property type="entry name" value="alpha/beta hydrolase"/>
    <property type="match status" value="1"/>
</dbReference>
<dbReference type="InterPro" id="IPR029058">
    <property type="entry name" value="AB_hydrolase_fold"/>
</dbReference>
<dbReference type="GO" id="GO:0005576">
    <property type="term" value="C:extracellular region"/>
    <property type="evidence" value="ECO:0007669"/>
    <property type="project" value="UniProtKB-SubCell"/>
</dbReference>
<accession>A0A835LM95</accession>
<dbReference type="Proteomes" id="UP000631114">
    <property type="component" value="Unassembled WGS sequence"/>
</dbReference>
<feature type="chain" id="PRO_5032448222" description="Lipase-like C-terminal domain-containing protein" evidence="6">
    <location>
        <begin position="19"/>
        <end position="81"/>
    </location>
</feature>
<dbReference type="GO" id="GO:0016787">
    <property type="term" value="F:hydrolase activity"/>
    <property type="evidence" value="ECO:0007669"/>
    <property type="project" value="UniProtKB-KW"/>
</dbReference>
<keyword evidence="3 6" id="KW-0732">Signal</keyword>
<name>A0A835LM95_9MAGN</name>
<dbReference type="PANTHER" id="PTHR34043">
    <property type="entry name" value="ALPHA/BETA-HYDROLASES SUPERFAMILY PROTEIN"/>
    <property type="match status" value="1"/>
</dbReference>
<sequence length="81" mass="9913">MSRLLLFWFMKFLDLVKGDWEACRISLERRRKMKGWIVYVVMEFVKDRELFYYLKGGQVDYGEEHSKIFGRSQFGRIYEEG</sequence>
<dbReference type="PANTHER" id="PTHR34043:SF3">
    <property type="entry name" value="ALPHA_BETA-HYDROLASES SUPERFAMILY PROTEIN"/>
    <property type="match status" value="1"/>
</dbReference>
<feature type="signal peptide" evidence="6">
    <location>
        <begin position="1"/>
        <end position="18"/>
    </location>
</feature>
<evidence type="ECO:0000259" key="7">
    <source>
        <dbReference type="Pfam" id="PF24708"/>
    </source>
</evidence>
<comment type="subcellular location">
    <subcellularLocation>
        <location evidence="1">Secreted</location>
    </subcellularLocation>
</comment>
<reference evidence="8 9" key="1">
    <citation type="submission" date="2020-10" db="EMBL/GenBank/DDBJ databases">
        <title>The Coptis chinensis genome and diversification of protoberbering-type alkaloids.</title>
        <authorList>
            <person name="Wang B."/>
            <person name="Shu S."/>
            <person name="Song C."/>
            <person name="Liu Y."/>
        </authorList>
    </citation>
    <scope>NUCLEOTIDE SEQUENCE [LARGE SCALE GENOMIC DNA]</scope>
    <source>
        <strain evidence="8">HL-2020</strain>
        <tissue evidence="8">Leaf</tissue>
    </source>
</reference>
<feature type="domain" description="Lipase-like C-terminal" evidence="7">
    <location>
        <begin position="46"/>
        <end position="79"/>
    </location>
</feature>
<organism evidence="8 9">
    <name type="scientific">Coptis chinensis</name>
    <dbReference type="NCBI Taxonomy" id="261450"/>
    <lineage>
        <taxon>Eukaryota</taxon>
        <taxon>Viridiplantae</taxon>
        <taxon>Streptophyta</taxon>
        <taxon>Embryophyta</taxon>
        <taxon>Tracheophyta</taxon>
        <taxon>Spermatophyta</taxon>
        <taxon>Magnoliopsida</taxon>
        <taxon>Ranunculales</taxon>
        <taxon>Ranunculaceae</taxon>
        <taxon>Coptidoideae</taxon>
        <taxon>Coptis</taxon>
    </lineage>
</organism>
<evidence type="ECO:0000256" key="2">
    <source>
        <dbReference type="ARBA" id="ARBA00022525"/>
    </source>
</evidence>
<evidence type="ECO:0000256" key="1">
    <source>
        <dbReference type="ARBA" id="ARBA00004613"/>
    </source>
</evidence>
<evidence type="ECO:0000256" key="6">
    <source>
        <dbReference type="SAM" id="SignalP"/>
    </source>
</evidence>
<dbReference type="GO" id="GO:0006629">
    <property type="term" value="P:lipid metabolic process"/>
    <property type="evidence" value="ECO:0007669"/>
    <property type="project" value="UniProtKB-KW"/>
</dbReference>
<evidence type="ECO:0000256" key="5">
    <source>
        <dbReference type="ARBA" id="ARBA00023098"/>
    </source>
</evidence>
<dbReference type="AlphaFoldDB" id="A0A835LM95"/>
<comment type="caution">
    <text evidence="8">The sequence shown here is derived from an EMBL/GenBank/DDBJ whole genome shotgun (WGS) entry which is preliminary data.</text>
</comment>
<proteinExistence type="predicted"/>
<gene>
    <name evidence="8" type="ORF">IFM89_004875</name>
</gene>
<protein>
    <recommendedName>
        <fullName evidence="7">Lipase-like C-terminal domain-containing protein</fullName>
    </recommendedName>
</protein>
<keyword evidence="5" id="KW-0443">Lipid metabolism</keyword>
<keyword evidence="9" id="KW-1185">Reference proteome</keyword>
<dbReference type="OrthoDB" id="206848at2759"/>
<dbReference type="InterPro" id="IPR056304">
    <property type="entry name" value="Lip-like_C"/>
</dbReference>
<evidence type="ECO:0000313" key="8">
    <source>
        <dbReference type="EMBL" id="KAF9600160.1"/>
    </source>
</evidence>
<evidence type="ECO:0000256" key="3">
    <source>
        <dbReference type="ARBA" id="ARBA00022729"/>
    </source>
</evidence>
<keyword evidence="4" id="KW-0378">Hydrolase</keyword>
<evidence type="ECO:0000256" key="4">
    <source>
        <dbReference type="ARBA" id="ARBA00022801"/>
    </source>
</evidence>
<dbReference type="EMBL" id="JADFTS010000006">
    <property type="protein sequence ID" value="KAF9600160.1"/>
    <property type="molecule type" value="Genomic_DNA"/>
</dbReference>
<keyword evidence="2" id="KW-0964">Secreted</keyword>